<comment type="similarity">
    <text evidence="7">Belongs to the binding-protein-dependent transport system permease family.</text>
</comment>
<dbReference type="STRING" id="306540.SAMN05421839_11712"/>
<dbReference type="Proteomes" id="UP000321547">
    <property type="component" value="Unassembled WGS sequence"/>
</dbReference>
<evidence type="ECO:0000256" key="1">
    <source>
        <dbReference type="ARBA" id="ARBA00004651"/>
    </source>
</evidence>
<dbReference type="PROSITE" id="PS50928">
    <property type="entry name" value="ABC_TM1"/>
    <property type="match status" value="1"/>
</dbReference>
<feature type="transmembrane region" description="Helical" evidence="7">
    <location>
        <begin position="112"/>
        <end position="132"/>
    </location>
</feature>
<dbReference type="InterPro" id="IPR000515">
    <property type="entry name" value="MetI-like"/>
</dbReference>
<evidence type="ECO:0000313" key="12">
    <source>
        <dbReference type="Proteomes" id="UP000321547"/>
    </source>
</evidence>
<reference evidence="9 12" key="2">
    <citation type="submission" date="2019-07" db="EMBL/GenBank/DDBJ databases">
        <title>Whole genome shotgun sequence of Halolactibacillus halophilus NBRC 100868.</title>
        <authorList>
            <person name="Hosoyama A."/>
            <person name="Uohara A."/>
            <person name="Ohji S."/>
            <person name="Ichikawa N."/>
        </authorList>
    </citation>
    <scope>NUCLEOTIDE SEQUENCE [LARGE SCALE GENOMIC DNA]</scope>
    <source>
        <strain evidence="9 12">NBRC 100868</strain>
    </source>
</reference>
<dbReference type="OrthoDB" id="9797472at2"/>
<reference evidence="10 11" key="1">
    <citation type="submission" date="2016-10" db="EMBL/GenBank/DDBJ databases">
        <authorList>
            <person name="de Groot N.N."/>
        </authorList>
    </citation>
    <scope>NUCLEOTIDE SEQUENCE [LARGE SCALE GENOMIC DNA]</scope>
    <source>
        <strain evidence="10 11">DSM 17073</strain>
    </source>
</reference>
<keyword evidence="2 7" id="KW-0813">Transport</keyword>
<dbReference type="InterPro" id="IPR050366">
    <property type="entry name" value="BP-dependent_transpt_permease"/>
</dbReference>
<dbReference type="InterPro" id="IPR035906">
    <property type="entry name" value="MetI-like_sf"/>
</dbReference>
<evidence type="ECO:0000256" key="7">
    <source>
        <dbReference type="RuleBase" id="RU363032"/>
    </source>
</evidence>
<feature type="transmembrane region" description="Helical" evidence="7">
    <location>
        <begin position="139"/>
        <end position="161"/>
    </location>
</feature>
<keyword evidence="3" id="KW-1003">Cell membrane</keyword>
<evidence type="ECO:0000256" key="4">
    <source>
        <dbReference type="ARBA" id="ARBA00022692"/>
    </source>
</evidence>
<dbReference type="EMBL" id="BJWI01000028">
    <property type="protein sequence ID" value="GEM02229.1"/>
    <property type="molecule type" value="Genomic_DNA"/>
</dbReference>
<keyword evidence="5 7" id="KW-1133">Transmembrane helix</keyword>
<feature type="transmembrane region" description="Helical" evidence="7">
    <location>
        <begin position="17"/>
        <end position="34"/>
    </location>
</feature>
<sequence length="490" mass="54905">MPPQQIKQHDRYKHGQFALVLSLVFTLFFLYLAVTRQTMVYTLISLAFIFESLIQQLLLRRLVKEGVSPTDHSKRTRIYTLLQVFSLFTGNIFTASFAFRLRQAKETISYTFMTYIFIADVFLVALTALNIFKPYVTNSFLIILISLISLTVIDGLFIHYLKADITETKSHRARIKLLIVFLMITALTGNVLRLLLSYQLYIHYIQTDESKREQSNQFWQKITRSFTSMLGLLFIVIIFSLSWMSTFTFVESFAVENNYQTLLLEPSLTHPFGTDNFGRDVYSRVVRGGVISLTIGVLTTLIPMLIGGALGAISGYFHPLVDQTVMRVLDALYAIPGILLAIAIIAAFGSNTTNLVIALSIGAIPMFARTMRANVLIIKKLEYIEASRAIGESEWKILFKHIVPNALAPMIVRATLAIGTAVIATSSLSFLGLGVEPHVPEWGNVLRVGSAYLETEPYLAIFPGLAIILLVLSFNFLGDGVRDALDPKMN</sequence>
<feature type="transmembrane region" description="Helical" evidence="7">
    <location>
        <begin position="40"/>
        <end position="59"/>
    </location>
</feature>
<dbReference type="CDD" id="cd06261">
    <property type="entry name" value="TM_PBP2"/>
    <property type="match status" value="1"/>
</dbReference>
<evidence type="ECO:0000313" key="9">
    <source>
        <dbReference type="EMBL" id="GEM02229.1"/>
    </source>
</evidence>
<dbReference type="PANTHER" id="PTHR43386">
    <property type="entry name" value="OLIGOPEPTIDE TRANSPORT SYSTEM PERMEASE PROTEIN APPC"/>
    <property type="match status" value="1"/>
</dbReference>
<dbReference type="Pfam" id="PF00528">
    <property type="entry name" value="BPD_transp_1"/>
    <property type="match status" value="1"/>
</dbReference>
<evidence type="ECO:0000256" key="6">
    <source>
        <dbReference type="ARBA" id="ARBA00023136"/>
    </source>
</evidence>
<feature type="transmembrane region" description="Helical" evidence="7">
    <location>
        <begin position="230"/>
        <end position="250"/>
    </location>
</feature>
<evidence type="ECO:0000256" key="2">
    <source>
        <dbReference type="ARBA" id="ARBA00022448"/>
    </source>
</evidence>
<feature type="transmembrane region" description="Helical" evidence="7">
    <location>
        <begin position="458"/>
        <end position="478"/>
    </location>
</feature>
<protein>
    <submittedName>
        <fullName evidence="9">Peptide ABC transporter permease</fullName>
    </submittedName>
    <submittedName>
        <fullName evidence="10">Peptide/nickel transport system permease protein</fullName>
    </submittedName>
</protein>
<feature type="transmembrane region" description="Helical" evidence="7">
    <location>
        <begin position="173"/>
        <end position="196"/>
    </location>
</feature>
<dbReference type="PANTHER" id="PTHR43386:SF1">
    <property type="entry name" value="D,D-DIPEPTIDE TRANSPORT SYSTEM PERMEASE PROTEIN DDPC-RELATED"/>
    <property type="match status" value="1"/>
</dbReference>
<dbReference type="AlphaFoldDB" id="A0A1I5PW37"/>
<dbReference type="RefSeq" id="WP_089831940.1">
    <property type="nucleotide sequence ID" value="NZ_BJWI01000028.1"/>
</dbReference>
<keyword evidence="6 7" id="KW-0472">Membrane</keyword>
<dbReference type="GO" id="GO:0055085">
    <property type="term" value="P:transmembrane transport"/>
    <property type="evidence" value="ECO:0007669"/>
    <property type="project" value="InterPro"/>
</dbReference>
<gene>
    <name evidence="9" type="ORF">HHA03_17610</name>
    <name evidence="10" type="ORF">SAMN05421839_11712</name>
</gene>
<evidence type="ECO:0000256" key="5">
    <source>
        <dbReference type="ARBA" id="ARBA00022989"/>
    </source>
</evidence>
<proteinExistence type="inferred from homology"/>
<evidence type="ECO:0000256" key="3">
    <source>
        <dbReference type="ARBA" id="ARBA00022475"/>
    </source>
</evidence>
<accession>A0A1I5PW37</accession>
<dbReference type="GO" id="GO:0005886">
    <property type="term" value="C:plasma membrane"/>
    <property type="evidence" value="ECO:0007669"/>
    <property type="project" value="UniProtKB-SubCell"/>
</dbReference>
<feature type="transmembrane region" description="Helical" evidence="7">
    <location>
        <begin position="329"/>
        <end position="349"/>
    </location>
</feature>
<feature type="transmembrane region" description="Helical" evidence="7">
    <location>
        <begin position="410"/>
        <end position="433"/>
    </location>
</feature>
<keyword evidence="4 7" id="KW-0812">Transmembrane</keyword>
<keyword evidence="12" id="KW-1185">Reference proteome</keyword>
<feature type="transmembrane region" description="Helical" evidence="7">
    <location>
        <begin position="290"/>
        <end position="317"/>
    </location>
</feature>
<evidence type="ECO:0000313" key="10">
    <source>
        <dbReference type="EMBL" id="SFP38303.1"/>
    </source>
</evidence>
<feature type="transmembrane region" description="Helical" evidence="7">
    <location>
        <begin position="80"/>
        <end position="100"/>
    </location>
</feature>
<evidence type="ECO:0000259" key="8">
    <source>
        <dbReference type="PROSITE" id="PS50928"/>
    </source>
</evidence>
<organism evidence="10 11">
    <name type="scientific">Halolactibacillus halophilus</name>
    <dbReference type="NCBI Taxonomy" id="306540"/>
    <lineage>
        <taxon>Bacteria</taxon>
        <taxon>Bacillati</taxon>
        <taxon>Bacillota</taxon>
        <taxon>Bacilli</taxon>
        <taxon>Bacillales</taxon>
        <taxon>Bacillaceae</taxon>
        <taxon>Halolactibacillus</taxon>
    </lineage>
</organism>
<feature type="domain" description="ABC transmembrane type-1" evidence="8">
    <location>
        <begin position="289"/>
        <end position="478"/>
    </location>
</feature>
<dbReference type="SUPFAM" id="SSF161098">
    <property type="entry name" value="MetI-like"/>
    <property type="match status" value="1"/>
</dbReference>
<dbReference type="EMBL" id="FOXC01000017">
    <property type="protein sequence ID" value="SFP38303.1"/>
    <property type="molecule type" value="Genomic_DNA"/>
</dbReference>
<dbReference type="Gene3D" id="1.10.3720.10">
    <property type="entry name" value="MetI-like"/>
    <property type="match status" value="1"/>
</dbReference>
<dbReference type="Proteomes" id="UP000242243">
    <property type="component" value="Unassembled WGS sequence"/>
</dbReference>
<name>A0A1I5PW37_9BACI</name>
<comment type="subcellular location">
    <subcellularLocation>
        <location evidence="1 7">Cell membrane</location>
        <topology evidence="1 7">Multi-pass membrane protein</topology>
    </subcellularLocation>
</comment>
<evidence type="ECO:0000313" key="11">
    <source>
        <dbReference type="Proteomes" id="UP000242243"/>
    </source>
</evidence>